<gene>
    <name evidence="1" type="ORF">Osc7112_6372</name>
</gene>
<sequence length="80" mass="8762">MFLGELNSMEELEIGLRIESAKGLTFFGLEEINELLKNGANITAIEPVGTLTQQIQKEDGIVHLAITGFSLKVKFVKPST</sequence>
<dbReference type="EMBL" id="CP003615">
    <property type="protein sequence ID" value="AFZ10527.1"/>
    <property type="molecule type" value="Genomic_DNA"/>
</dbReference>
<dbReference type="Proteomes" id="UP000010478">
    <property type="component" value="Plasmid pOSC7112.01"/>
</dbReference>
<dbReference type="KEGG" id="oni:Osc7112_6372"/>
<accession>K9VSR6</accession>
<keyword evidence="2" id="KW-1185">Reference proteome</keyword>
<proteinExistence type="predicted"/>
<name>K9VSR6_9CYAN</name>
<protein>
    <submittedName>
        <fullName evidence="1">Uncharacterized protein</fullName>
    </submittedName>
</protein>
<evidence type="ECO:0000313" key="1">
    <source>
        <dbReference type="EMBL" id="AFZ10527.1"/>
    </source>
</evidence>
<geneLocation type="plasmid" evidence="1 2">
    <name>pOSC7112.01</name>
</geneLocation>
<dbReference type="HOGENOM" id="CLU_2586347_0_0_3"/>
<dbReference type="AlphaFoldDB" id="K9VSR6"/>
<reference evidence="1 2" key="1">
    <citation type="submission" date="2012-05" db="EMBL/GenBank/DDBJ databases">
        <title>Finished plasmid 1 of genome of Oscillatoria sp. PCC 7112.</title>
        <authorList>
            <consortium name="US DOE Joint Genome Institute"/>
            <person name="Gugger M."/>
            <person name="Coursin T."/>
            <person name="Rippka R."/>
            <person name="Tandeau De Marsac N."/>
            <person name="Huntemann M."/>
            <person name="Wei C.-L."/>
            <person name="Han J."/>
            <person name="Detter J.C."/>
            <person name="Han C."/>
            <person name="Tapia R."/>
            <person name="Davenport K."/>
            <person name="Daligault H."/>
            <person name="Erkkila T."/>
            <person name="Gu W."/>
            <person name="Munk A.C.C."/>
            <person name="Teshima H."/>
            <person name="Xu Y."/>
            <person name="Chain P."/>
            <person name="Chen A."/>
            <person name="Krypides N."/>
            <person name="Mavromatis K."/>
            <person name="Markowitz V."/>
            <person name="Szeto E."/>
            <person name="Ivanova N."/>
            <person name="Mikhailova N."/>
            <person name="Ovchinnikova G."/>
            <person name="Pagani I."/>
            <person name="Pati A."/>
            <person name="Goodwin L."/>
            <person name="Peters L."/>
            <person name="Pitluck S."/>
            <person name="Woyke T."/>
            <person name="Kerfeld C."/>
        </authorList>
    </citation>
    <scope>NUCLEOTIDE SEQUENCE [LARGE SCALE GENOMIC DNA]</scope>
    <source>
        <strain evidence="1 2">PCC 7112</strain>
        <plasmid evidence="1 2">pOSC7112.01</plasmid>
    </source>
</reference>
<keyword evidence="1" id="KW-0614">Plasmid</keyword>
<organism evidence="1 2">
    <name type="scientific">Phormidium nigroviride PCC 7112</name>
    <dbReference type="NCBI Taxonomy" id="179408"/>
    <lineage>
        <taxon>Bacteria</taxon>
        <taxon>Bacillati</taxon>
        <taxon>Cyanobacteriota</taxon>
        <taxon>Cyanophyceae</taxon>
        <taxon>Oscillatoriophycideae</taxon>
        <taxon>Oscillatoriales</taxon>
        <taxon>Oscillatoriaceae</taxon>
        <taxon>Phormidium</taxon>
    </lineage>
</organism>
<evidence type="ECO:0000313" key="2">
    <source>
        <dbReference type="Proteomes" id="UP000010478"/>
    </source>
</evidence>